<keyword evidence="2" id="KW-0548">Nucleotidyltransferase</keyword>
<organism evidence="2">
    <name type="scientific">Tanacetum cinerariifolium</name>
    <name type="common">Dalmatian daisy</name>
    <name type="synonym">Chrysanthemum cinerariifolium</name>
    <dbReference type="NCBI Taxonomy" id="118510"/>
    <lineage>
        <taxon>Eukaryota</taxon>
        <taxon>Viridiplantae</taxon>
        <taxon>Streptophyta</taxon>
        <taxon>Embryophyta</taxon>
        <taxon>Tracheophyta</taxon>
        <taxon>Spermatophyta</taxon>
        <taxon>Magnoliopsida</taxon>
        <taxon>eudicotyledons</taxon>
        <taxon>Gunneridae</taxon>
        <taxon>Pentapetalae</taxon>
        <taxon>asterids</taxon>
        <taxon>campanulids</taxon>
        <taxon>Asterales</taxon>
        <taxon>Asteraceae</taxon>
        <taxon>Asteroideae</taxon>
        <taxon>Anthemideae</taxon>
        <taxon>Anthemidinae</taxon>
        <taxon>Tanacetum</taxon>
    </lineage>
</organism>
<dbReference type="AlphaFoldDB" id="A0A6L2JBG0"/>
<dbReference type="SUPFAM" id="SSF56672">
    <property type="entry name" value="DNA/RNA polymerases"/>
    <property type="match status" value="1"/>
</dbReference>
<sequence length="142" mass="16259">MFITSEGIFCYTKMPFGLRNAGATYQRLLDKAFHKQISRNLEVYVDDLVIKSRMEDEIVRDIGETFKTLREINMKLNPKKCTFGVEEGMLLGDLVYRINDASRAEDTGKIDPKWEGPYEVTEALGKGAYKLRDLDGKQLPQT</sequence>
<dbReference type="CDD" id="cd01647">
    <property type="entry name" value="RT_LTR"/>
    <property type="match status" value="1"/>
</dbReference>
<dbReference type="Gene3D" id="3.30.70.270">
    <property type="match status" value="1"/>
</dbReference>
<reference evidence="2" key="1">
    <citation type="journal article" date="2019" name="Sci. Rep.">
        <title>Draft genome of Tanacetum cinerariifolium, the natural source of mosquito coil.</title>
        <authorList>
            <person name="Yamashiro T."/>
            <person name="Shiraishi A."/>
            <person name="Satake H."/>
            <person name="Nakayama K."/>
        </authorList>
    </citation>
    <scope>NUCLEOTIDE SEQUENCE</scope>
</reference>
<keyword evidence="2" id="KW-0695">RNA-directed DNA polymerase</keyword>
<dbReference type="GO" id="GO:0003964">
    <property type="term" value="F:RNA-directed DNA polymerase activity"/>
    <property type="evidence" value="ECO:0007669"/>
    <property type="project" value="UniProtKB-KW"/>
</dbReference>
<name>A0A6L2JBG0_TANCI</name>
<keyword evidence="2" id="KW-0808">Transferase</keyword>
<evidence type="ECO:0000313" key="2">
    <source>
        <dbReference type="EMBL" id="GEU33034.1"/>
    </source>
</evidence>
<evidence type="ECO:0000259" key="1">
    <source>
        <dbReference type="Pfam" id="PF00078"/>
    </source>
</evidence>
<accession>A0A6L2JBG0</accession>
<proteinExistence type="predicted"/>
<dbReference type="Pfam" id="PF00078">
    <property type="entry name" value="RVT_1"/>
    <property type="match status" value="1"/>
</dbReference>
<dbReference type="PANTHER" id="PTHR24559">
    <property type="entry name" value="TRANSPOSON TY3-I GAG-POL POLYPROTEIN"/>
    <property type="match status" value="1"/>
</dbReference>
<feature type="domain" description="Reverse transcriptase" evidence="1">
    <location>
        <begin position="6"/>
        <end position="92"/>
    </location>
</feature>
<dbReference type="InterPro" id="IPR043502">
    <property type="entry name" value="DNA/RNA_pol_sf"/>
</dbReference>
<dbReference type="PANTHER" id="PTHR24559:SF444">
    <property type="entry name" value="REVERSE TRANSCRIPTASE DOMAIN-CONTAINING PROTEIN"/>
    <property type="match status" value="1"/>
</dbReference>
<dbReference type="InterPro" id="IPR053134">
    <property type="entry name" value="RNA-dir_DNA_polymerase"/>
</dbReference>
<dbReference type="EMBL" id="BKCJ010000420">
    <property type="protein sequence ID" value="GEU33034.1"/>
    <property type="molecule type" value="Genomic_DNA"/>
</dbReference>
<dbReference type="InterPro" id="IPR043128">
    <property type="entry name" value="Rev_trsase/Diguanyl_cyclase"/>
</dbReference>
<protein>
    <submittedName>
        <fullName evidence="2">Reverse transcriptase domain-containing protein</fullName>
    </submittedName>
</protein>
<gene>
    <name evidence="2" type="ORF">Tci_005012</name>
</gene>
<comment type="caution">
    <text evidence="2">The sequence shown here is derived from an EMBL/GenBank/DDBJ whole genome shotgun (WGS) entry which is preliminary data.</text>
</comment>
<dbReference type="InterPro" id="IPR000477">
    <property type="entry name" value="RT_dom"/>
</dbReference>